<reference evidence="2" key="1">
    <citation type="submission" date="2016-10" db="EMBL/GenBank/DDBJ databases">
        <authorList>
            <person name="Varghese N."/>
            <person name="Submissions S."/>
        </authorList>
    </citation>
    <scope>NUCLEOTIDE SEQUENCE [LARGE SCALE GENOMIC DNA]</scope>
    <source>
        <strain evidence="2">CGMCC 1.6474</strain>
    </source>
</reference>
<evidence type="ECO:0000313" key="2">
    <source>
        <dbReference type="Proteomes" id="UP000198804"/>
    </source>
</evidence>
<sequence>MTAQAAPLSPGRPGLPPGIAAAEEIFANALRDFIGELCLVDGGVLIGWIRGQHHGNIADVVASSAELFFKDSVLTYADGADVNLDFGRSMQVVLDMEFSAQPLTVFFKLVLDEMFAGIAIQRIVAEDAAALCLDGFAHALAQARVGNA</sequence>
<name>A0A1I4H224_9HYPH</name>
<evidence type="ECO:0000313" key="1">
    <source>
        <dbReference type="EMBL" id="SFL35687.1"/>
    </source>
</evidence>
<gene>
    <name evidence="1" type="ORF">SAMN04488125_11381</name>
</gene>
<organism evidence="1 2">
    <name type="scientific">Methylorubrum salsuginis</name>
    <dbReference type="NCBI Taxonomy" id="414703"/>
    <lineage>
        <taxon>Bacteria</taxon>
        <taxon>Pseudomonadati</taxon>
        <taxon>Pseudomonadota</taxon>
        <taxon>Alphaproteobacteria</taxon>
        <taxon>Hyphomicrobiales</taxon>
        <taxon>Methylobacteriaceae</taxon>
        <taxon>Methylorubrum</taxon>
    </lineage>
</organism>
<dbReference type="Proteomes" id="UP000198804">
    <property type="component" value="Unassembled WGS sequence"/>
</dbReference>
<keyword evidence="2" id="KW-1185">Reference proteome</keyword>
<accession>A0A1I4H224</accession>
<dbReference type="AlphaFoldDB" id="A0A1I4H224"/>
<dbReference type="RefSeq" id="WP_091948350.1">
    <property type="nucleotide sequence ID" value="NZ_FOSV01000013.1"/>
</dbReference>
<dbReference type="EMBL" id="FOSV01000013">
    <property type="protein sequence ID" value="SFL35687.1"/>
    <property type="molecule type" value="Genomic_DNA"/>
</dbReference>
<dbReference type="OrthoDB" id="7862614at2"/>
<protein>
    <submittedName>
        <fullName evidence="1">Uncharacterized protein</fullName>
    </submittedName>
</protein>
<dbReference type="STRING" id="414703.SAMN04488125_11381"/>
<proteinExistence type="predicted"/>